<accession>A0A1R3JMN7</accession>
<organism evidence="2 3">
    <name type="scientific">Corchorus capsularis</name>
    <name type="common">Jute</name>
    <dbReference type="NCBI Taxonomy" id="210143"/>
    <lineage>
        <taxon>Eukaryota</taxon>
        <taxon>Viridiplantae</taxon>
        <taxon>Streptophyta</taxon>
        <taxon>Embryophyta</taxon>
        <taxon>Tracheophyta</taxon>
        <taxon>Spermatophyta</taxon>
        <taxon>Magnoliopsida</taxon>
        <taxon>eudicotyledons</taxon>
        <taxon>Gunneridae</taxon>
        <taxon>Pentapetalae</taxon>
        <taxon>rosids</taxon>
        <taxon>malvids</taxon>
        <taxon>Malvales</taxon>
        <taxon>Malvaceae</taxon>
        <taxon>Grewioideae</taxon>
        <taxon>Apeibeae</taxon>
        <taxon>Corchorus</taxon>
    </lineage>
</organism>
<reference evidence="2 3" key="1">
    <citation type="submission" date="2013-09" db="EMBL/GenBank/DDBJ databases">
        <title>Corchorus capsularis genome sequencing.</title>
        <authorList>
            <person name="Alam M."/>
            <person name="Haque M.S."/>
            <person name="Islam M.S."/>
            <person name="Emdad E.M."/>
            <person name="Islam M.M."/>
            <person name="Ahmed B."/>
            <person name="Halim A."/>
            <person name="Hossen Q.M.M."/>
            <person name="Hossain M.Z."/>
            <person name="Ahmed R."/>
            <person name="Khan M.M."/>
            <person name="Islam R."/>
            <person name="Rashid M.M."/>
            <person name="Khan S.A."/>
            <person name="Rahman M.S."/>
            <person name="Alam M."/>
        </authorList>
    </citation>
    <scope>NUCLEOTIDE SEQUENCE [LARGE SCALE GENOMIC DNA]</scope>
    <source>
        <strain evidence="3">cv. CVL-1</strain>
        <tissue evidence="2">Whole seedling</tissue>
    </source>
</reference>
<dbReference type="AlphaFoldDB" id="A0A1R3JMN7"/>
<dbReference type="Gramene" id="OMO96085">
    <property type="protein sequence ID" value="OMO96085"/>
    <property type="gene ID" value="CCACVL1_05074"/>
</dbReference>
<keyword evidence="3" id="KW-1185">Reference proteome</keyword>
<dbReference type="EMBL" id="AWWV01007511">
    <property type="protein sequence ID" value="OMO96085.1"/>
    <property type="molecule type" value="Genomic_DNA"/>
</dbReference>
<feature type="compositionally biased region" description="Polar residues" evidence="1">
    <location>
        <begin position="11"/>
        <end position="23"/>
    </location>
</feature>
<evidence type="ECO:0000256" key="1">
    <source>
        <dbReference type="SAM" id="MobiDB-lite"/>
    </source>
</evidence>
<evidence type="ECO:0000313" key="2">
    <source>
        <dbReference type="EMBL" id="OMO96085.1"/>
    </source>
</evidence>
<sequence length="23" mass="2498">MTYRLEPVGITTDSRGGITNTTN</sequence>
<protein>
    <submittedName>
        <fullName evidence="2">Uncharacterized protein</fullName>
    </submittedName>
</protein>
<evidence type="ECO:0000313" key="3">
    <source>
        <dbReference type="Proteomes" id="UP000188268"/>
    </source>
</evidence>
<feature type="region of interest" description="Disordered" evidence="1">
    <location>
        <begin position="1"/>
        <end position="23"/>
    </location>
</feature>
<dbReference type="Proteomes" id="UP000188268">
    <property type="component" value="Unassembled WGS sequence"/>
</dbReference>
<gene>
    <name evidence="2" type="ORF">CCACVL1_05074</name>
</gene>
<comment type="caution">
    <text evidence="2">The sequence shown here is derived from an EMBL/GenBank/DDBJ whole genome shotgun (WGS) entry which is preliminary data.</text>
</comment>
<proteinExistence type="predicted"/>
<name>A0A1R3JMN7_COCAP</name>